<evidence type="ECO:0000313" key="14">
    <source>
        <dbReference type="EMBL" id="VAX04558.1"/>
    </source>
</evidence>
<protein>
    <submittedName>
        <fullName evidence="14">Lipid A export permease/ATP-binding protein MsbA</fullName>
    </submittedName>
</protein>
<dbReference type="PROSITE" id="PS00211">
    <property type="entry name" value="ABC_TRANSPORTER_1"/>
    <property type="match status" value="1"/>
</dbReference>
<keyword evidence="3" id="KW-1003">Cell membrane</keyword>
<feature type="transmembrane region" description="Helical" evidence="11">
    <location>
        <begin position="57"/>
        <end position="82"/>
    </location>
</feature>
<accession>A0A3B1AZ91</accession>
<keyword evidence="2" id="KW-0813">Transport</keyword>
<evidence type="ECO:0000256" key="9">
    <source>
        <dbReference type="ARBA" id="ARBA00023055"/>
    </source>
</evidence>
<evidence type="ECO:0000259" key="12">
    <source>
        <dbReference type="PROSITE" id="PS50893"/>
    </source>
</evidence>
<dbReference type="GO" id="GO:0016020">
    <property type="term" value="C:membrane"/>
    <property type="evidence" value="ECO:0007669"/>
    <property type="project" value="InterPro"/>
</dbReference>
<dbReference type="Pfam" id="PF00005">
    <property type="entry name" value="ABC_tran"/>
    <property type="match status" value="1"/>
</dbReference>
<dbReference type="InterPro" id="IPR011917">
    <property type="entry name" value="ABC_transpr_lipidA"/>
</dbReference>
<evidence type="ECO:0000256" key="2">
    <source>
        <dbReference type="ARBA" id="ARBA00022448"/>
    </source>
</evidence>
<dbReference type="InterPro" id="IPR003439">
    <property type="entry name" value="ABC_transporter-like_ATP-bd"/>
</dbReference>
<dbReference type="PANTHER" id="PTHR43394:SF1">
    <property type="entry name" value="ATP-BINDING CASSETTE SUB-FAMILY B MEMBER 10, MITOCHONDRIAL"/>
    <property type="match status" value="1"/>
</dbReference>
<sequence>MSPTQVYRRLLGYAWQYSSVFILAIIGMAVVASTEAGLAWIIKPMLDGSFVEKDPEIISWLPFAFMGIFIVRGLAGFVATYGMEHVGRNIIRDMRKQMFTRLMRLPTAFYDRNASGQLTSKLIYDVERVAQAATKAVTIVVRDTLTIIGLLILMFYTSWKLAIVFLVLGPVITLLVVAVSKRFRRISQRIQASMGNVTQLSQQITEGHRVVKIFGGETCEDKQFSKANEFNRRQNMKLAATRAISVPVSQFLGACGVAVILYVATSKDLLDALTVGTFMSFLAASMLLLAPMKRLTMVQATVQQGIAAAQSVFSLLDEEAEKDTGTKTLSPVKGDIEFRDVTFSYDRAKGDVLKSISFSAAAGETVAMVGRSGSGKSTLVNLLPRFYDISQGEILLDGVPVQALKLDDLRNHISLVSQDITLFDDTVFNNIAYGALASHSEEEIIAAAKAAHADEFIAELPEGYQTQVGDKGVLLSGGQRQRIAIARALLKDAPILILDEATSALDTESERYIQDALSVLMKNRTTLVIAHRLSTIENADKILVMREGEIVESGTHAELLAAGKDYASLYQLQFDES</sequence>
<dbReference type="Pfam" id="PF00664">
    <property type="entry name" value="ABC_membrane"/>
    <property type="match status" value="1"/>
</dbReference>
<keyword evidence="6 14" id="KW-0067">ATP-binding</keyword>
<dbReference type="InterPro" id="IPR039421">
    <property type="entry name" value="Type_1_exporter"/>
</dbReference>
<dbReference type="InterPro" id="IPR036640">
    <property type="entry name" value="ABC1_TM_sf"/>
</dbReference>
<dbReference type="PROSITE" id="PS50893">
    <property type="entry name" value="ABC_TRANSPORTER_2"/>
    <property type="match status" value="1"/>
</dbReference>
<feature type="domain" description="ABC transmembrane type-1" evidence="13">
    <location>
        <begin position="22"/>
        <end position="304"/>
    </location>
</feature>
<dbReference type="InterPro" id="IPR017871">
    <property type="entry name" value="ABC_transporter-like_CS"/>
</dbReference>
<dbReference type="Gene3D" id="1.20.1560.10">
    <property type="entry name" value="ABC transporter type 1, transmembrane domain"/>
    <property type="match status" value="1"/>
</dbReference>
<keyword evidence="9" id="KW-0445">Lipid transport</keyword>
<evidence type="ECO:0000256" key="10">
    <source>
        <dbReference type="ARBA" id="ARBA00023136"/>
    </source>
</evidence>
<dbReference type="SUPFAM" id="SSF90123">
    <property type="entry name" value="ABC transporter transmembrane region"/>
    <property type="match status" value="1"/>
</dbReference>
<dbReference type="InterPro" id="IPR003593">
    <property type="entry name" value="AAA+_ATPase"/>
</dbReference>
<dbReference type="GO" id="GO:0012505">
    <property type="term" value="C:endomembrane system"/>
    <property type="evidence" value="ECO:0007669"/>
    <property type="project" value="UniProtKB-SubCell"/>
</dbReference>
<feature type="transmembrane region" description="Helical" evidence="11">
    <location>
        <begin position="20"/>
        <end position="42"/>
    </location>
</feature>
<dbReference type="GO" id="GO:0034040">
    <property type="term" value="F:ATPase-coupled lipid transmembrane transporter activity"/>
    <property type="evidence" value="ECO:0007669"/>
    <property type="project" value="InterPro"/>
</dbReference>
<dbReference type="AlphaFoldDB" id="A0A3B1AZ91"/>
<feature type="transmembrane region" description="Helical" evidence="11">
    <location>
        <begin position="243"/>
        <end position="263"/>
    </location>
</feature>
<dbReference type="InterPro" id="IPR027417">
    <property type="entry name" value="P-loop_NTPase"/>
</dbReference>
<dbReference type="GO" id="GO:0005524">
    <property type="term" value="F:ATP binding"/>
    <property type="evidence" value="ECO:0007669"/>
    <property type="project" value="UniProtKB-KW"/>
</dbReference>
<evidence type="ECO:0000256" key="1">
    <source>
        <dbReference type="ARBA" id="ARBA00004127"/>
    </source>
</evidence>
<evidence type="ECO:0000256" key="6">
    <source>
        <dbReference type="ARBA" id="ARBA00022840"/>
    </source>
</evidence>
<evidence type="ECO:0000256" key="11">
    <source>
        <dbReference type="SAM" id="Phobius"/>
    </source>
</evidence>
<dbReference type="EMBL" id="UOFV01000478">
    <property type="protein sequence ID" value="VAX04558.1"/>
    <property type="molecule type" value="Genomic_DNA"/>
</dbReference>
<gene>
    <name evidence="14" type="ORF">MNBD_GAMMA19-1079</name>
</gene>
<keyword evidence="10 11" id="KW-0472">Membrane</keyword>
<dbReference type="FunFam" id="3.40.50.300:FF:000140">
    <property type="entry name" value="Lipid A export ATP-binding/permease protein MsbA"/>
    <property type="match status" value="1"/>
</dbReference>
<dbReference type="Gene3D" id="3.40.50.300">
    <property type="entry name" value="P-loop containing nucleotide triphosphate hydrolases"/>
    <property type="match status" value="1"/>
</dbReference>
<comment type="subcellular location">
    <subcellularLocation>
        <location evidence="1">Endomembrane system</location>
        <topology evidence="1">Multi-pass membrane protein</topology>
    </subcellularLocation>
</comment>
<dbReference type="SMART" id="SM00382">
    <property type="entry name" value="AAA"/>
    <property type="match status" value="1"/>
</dbReference>
<evidence type="ECO:0000256" key="8">
    <source>
        <dbReference type="ARBA" id="ARBA00022989"/>
    </source>
</evidence>
<reference evidence="14" key="1">
    <citation type="submission" date="2018-06" db="EMBL/GenBank/DDBJ databases">
        <authorList>
            <person name="Zhirakovskaya E."/>
        </authorList>
    </citation>
    <scope>NUCLEOTIDE SEQUENCE</scope>
</reference>
<organism evidence="14">
    <name type="scientific">hydrothermal vent metagenome</name>
    <dbReference type="NCBI Taxonomy" id="652676"/>
    <lineage>
        <taxon>unclassified sequences</taxon>
        <taxon>metagenomes</taxon>
        <taxon>ecological metagenomes</taxon>
    </lineage>
</organism>
<evidence type="ECO:0000256" key="3">
    <source>
        <dbReference type="ARBA" id="ARBA00022475"/>
    </source>
</evidence>
<keyword evidence="5" id="KW-0547">Nucleotide-binding</keyword>
<evidence type="ECO:0000256" key="4">
    <source>
        <dbReference type="ARBA" id="ARBA00022692"/>
    </source>
</evidence>
<dbReference type="GO" id="GO:0015421">
    <property type="term" value="F:ABC-type oligopeptide transporter activity"/>
    <property type="evidence" value="ECO:0007669"/>
    <property type="project" value="TreeGrafter"/>
</dbReference>
<proteinExistence type="predicted"/>
<feature type="transmembrane region" description="Helical" evidence="11">
    <location>
        <begin position="269"/>
        <end position="290"/>
    </location>
</feature>
<dbReference type="CDD" id="cd18552">
    <property type="entry name" value="ABC_6TM_MsbA_like"/>
    <property type="match status" value="1"/>
</dbReference>
<dbReference type="InterPro" id="IPR011527">
    <property type="entry name" value="ABC1_TM_dom"/>
</dbReference>
<feature type="transmembrane region" description="Helical" evidence="11">
    <location>
        <begin position="162"/>
        <end position="180"/>
    </location>
</feature>
<evidence type="ECO:0000256" key="5">
    <source>
        <dbReference type="ARBA" id="ARBA00022741"/>
    </source>
</evidence>
<keyword evidence="8 11" id="KW-1133">Transmembrane helix</keyword>
<name>A0A3B1AZ91_9ZZZZ</name>
<dbReference type="SUPFAM" id="SSF52540">
    <property type="entry name" value="P-loop containing nucleoside triphosphate hydrolases"/>
    <property type="match status" value="1"/>
</dbReference>
<keyword evidence="7" id="KW-1278">Translocase</keyword>
<dbReference type="PANTHER" id="PTHR43394">
    <property type="entry name" value="ATP-DEPENDENT PERMEASE MDL1, MITOCHONDRIAL"/>
    <property type="match status" value="1"/>
</dbReference>
<dbReference type="NCBIfam" id="TIGR02203">
    <property type="entry name" value="MsbA_lipidA"/>
    <property type="match status" value="1"/>
</dbReference>
<feature type="domain" description="ABC transporter" evidence="12">
    <location>
        <begin position="336"/>
        <end position="572"/>
    </location>
</feature>
<keyword evidence="4 11" id="KW-0812">Transmembrane</keyword>
<dbReference type="GO" id="GO:0016887">
    <property type="term" value="F:ATP hydrolysis activity"/>
    <property type="evidence" value="ECO:0007669"/>
    <property type="project" value="InterPro"/>
</dbReference>
<evidence type="ECO:0000256" key="7">
    <source>
        <dbReference type="ARBA" id="ARBA00022967"/>
    </source>
</evidence>
<dbReference type="PROSITE" id="PS50929">
    <property type="entry name" value="ABC_TM1F"/>
    <property type="match status" value="1"/>
</dbReference>
<evidence type="ECO:0000259" key="13">
    <source>
        <dbReference type="PROSITE" id="PS50929"/>
    </source>
</evidence>
<feature type="transmembrane region" description="Helical" evidence="11">
    <location>
        <begin position="136"/>
        <end position="156"/>
    </location>
</feature>